<dbReference type="InterPro" id="IPR003593">
    <property type="entry name" value="AAA+_ATPase"/>
</dbReference>
<evidence type="ECO:0000313" key="6">
    <source>
        <dbReference type="EMBL" id="MBP1039895.1"/>
    </source>
</evidence>
<dbReference type="PROSITE" id="PS50893">
    <property type="entry name" value="ABC_TRANSPORTER_2"/>
    <property type="match status" value="1"/>
</dbReference>
<dbReference type="InterPro" id="IPR050153">
    <property type="entry name" value="Metal_Ion_Import_ABC"/>
</dbReference>
<dbReference type="PANTHER" id="PTHR42734">
    <property type="entry name" value="METAL TRANSPORT SYSTEM ATP-BINDING PROTEIN TM_0124-RELATED"/>
    <property type="match status" value="1"/>
</dbReference>
<dbReference type="FunFam" id="3.40.50.300:FF:000134">
    <property type="entry name" value="Iron-enterobactin ABC transporter ATP-binding protein"/>
    <property type="match status" value="1"/>
</dbReference>
<keyword evidence="4 6" id="KW-0067">ATP-binding</keyword>
<protein>
    <submittedName>
        <fullName evidence="6">Metal ABC transporter ATP-binding protein</fullName>
    </submittedName>
</protein>
<keyword evidence="7" id="KW-1185">Reference proteome</keyword>
<dbReference type="InterPro" id="IPR027417">
    <property type="entry name" value="P-loop_NTPase"/>
</dbReference>
<evidence type="ECO:0000313" key="7">
    <source>
        <dbReference type="Proteomes" id="UP000674938"/>
    </source>
</evidence>
<dbReference type="GO" id="GO:0016887">
    <property type="term" value="F:ATP hydrolysis activity"/>
    <property type="evidence" value="ECO:0007669"/>
    <property type="project" value="InterPro"/>
</dbReference>
<name>A0A940P888_9ENTE</name>
<accession>A0A940P888</accession>
<dbReference type="SUPFAM" id="SSF52540">
    <property type="entry name" value="P-loop containing nucleoside triphosphate hydrolases"/>
    <property type="match status" value="1"/>
</dbReference>
<keyword evidence="3" id="KW-0547">Nucleotide-binding</keyword>
<dbReference type="CDD" id="cd03235">
    <property type="entry name" value="ABC_Metallic_Cations"/>
    <property type="match status" value="1"/>
</dbReference>
<proteinExistence type="inferred from homology"/>
<feature type="domain" description="ABC transporter" evidence="5">
    <location>
        <begin position="21"/>
        <end position="253"/>
    </location>
</feature>
<dbReference type="EMBL" id="JAEEGA010000001">
    <property type="protein sequence ID" value="MBP1039895.1"/>
    <property type="molecule type" value="Genomic_DNA"/>
</dbReference>
<dbReference type="RefSeq" id="WP_209524776.1">
    <property type="nucleotide sequence ID" value="NZ_JAEEGA010000001.1"/>
</dbReference>
<dbReference type="InterPro" id="IPR003439">
    <property type="entry name" value="ABC_transporter-like_ATP-bd"/>
</dbReference>
<dbReference type="InterPro" id="IPR017871">
    <property type="entry name" value="ABC_transporter-like_CS"/>
</dbReference>
<dbReference type="Pfam" id="PF00005">
    <property type="entry name" value="ABC_tran"/>
    <property type="match status" value="1"/>
</dbReference>
<evidence type="ECO:0000256" key="4">
    <source>
        <dbReference type="ARBA" id="ARBA00022840"/>
    </source>
</evidence>
<organism evidence="6 7">
    <name type="scientific">Vagococcus allomyrinae</name>
    <dbReference type="NCBI Taxonomy" id="2794353"/>
    <lineage>
        <taxon>Bacteria</taxon>
        <taxon>Bacillati</taxon>
        <taxon>Bacillota</taxon>
        <taxon>Bacilli</taxon>
        <taxon>Lactobacillales</taxon>
        <taxon>Enterococcaceae</taxon>
        <taxon>Vagococcus</taxon>
    </lineage>
</organism>
<dbReference type="AlphaFoldDB" id="A0A940P888"/>
<reference evidence="6" key="1">
    <citation type="submission" date="2020-12" db="EMBL/GenBank/DDBJ databases">
        <title>Vagococcus allomyrinae sp. nov. and Enterococcus lavae sp. nov., isolated from the larvae of Allomyrina dichotoma.</title>
        <authorList>
            <person name="Lee S.D."/>
        </authorList>
    </citation>
    <scope>NUCLEOTIDE SEQUENCE</scope>
    <source>
        <strain evidence="6">BWB3-3</strain>
    </source>
</reference>
<dbReference type="Gene3D" id="3.40.50.300">
    <property type="entry name" value="P-loop containing nucleotide triphosphate hydrolases"/>
    <property type="match status" value="1"/>
</dbReference>
<comment type="caution">
    <text evidence="6">The sequence shown here is derived from an EMBL/GenBank/DDBJ whole genome shotgun (WGS) entry which is preliminary data.</text>
</comment>
<dbReference type="GO" id="GO:0005524">
    <property type="term" value="F:ATP binding"/>
    <property type="evidence" value="ECO:0007669"/>
    <property type="project" value="UniProtKB-KW"/>
</dbReference>
<evidence type="ECO:0000256" key="2">
    <source>
        <dbReference type="ARBA" id="ARBA00022448"/>
    </source>
</evidence>
<comment type="similarity">
    <text evidence="1">Belongs to the ABC transporter superfamily.</text>
</comment>
<dbReference type="SMART" id="SM00382">
    <property type="entry name" value="AAA"/>
    <property type="match status" value="1"/>
</dbReference>
<keyword evidence="2" id="KW-0813">Transport</keyword>
<evidence type="ECO:0000256" key="1">
    <source>
        <dbReference type="ARBA" id="ARBA00005417"/>
    </source>
</evidence>
<sequence>MEVYEKINLATTDHGFSGKHIRVNHLSVAYQGKKAIENVTLSIKPGAITGIIGPNGAGKSTLLKGMIGLVKPVEGTSLIGDVNIREARKHIAYVEQRSAIDLSFPITVEEVVLLGTYPKLGILRRPKKAHKAKVLECLKLVKMDAFRKRQIGELSGGQLQRVFIARALAQDAAIIFLDEPFVGIDMTSEKVIIDLLKELKSIGKMIVIVHHDLHKVTEYFDELIIMNKQLVSYGPVNKAFTTANIQQAYGNTMGEIIIKGVRD</sequence>
<dbReference type="Proteomes" id="UP000674938">
    <property type="component" value="Unassembled WGS sequence"/>
</dbReference>
<dbReference type="PROSITE" id="PS00211">
    <property type="entry name" value="ABC_TRANSPORTER_1"/>
    <property type="match status" value="1"/>
</dbReference>
<evidence type="ECO:0000259" key="5">
    <source>
        <dbReference type="PROSITE" id="PS50893"/>
    </source>
</evidence>
<dbReference type="PANTHER" id="PTHR42734:SF5">
    <property type="entry name" value="IRON TRANSPORT SYSTEM ATP-BINDING PROTEIN HI_0361-RELATED"/>
    <property type="match status" value="1"/>
</dbReference>
<gene>
    <name evidence="6" type="ORF">I6N95_02610</name>
</gene>
<evidence type="ECO:0000256" key="3">
    <source>
        <dbReference type="ARBA" id="ARBA00022741"/>
    </source>
</evidence>